<dbReference type="EMBL" id="RCHU01001132">
    <property type="protein sequence ID" value="TKR75287.1"/>
    <property type="molecule type" value="Genomic_DNA"/>
</dbReference>
<dbReference type="GO" id="GO:0008865">
    <property type="term" value="F:fructokinase activity"/>
    <property type="evidence" value="ECO:0007669"/>
    <property type="project" value="TreeGrafter"/>
</dbReference>
<gene>
    <name evidence="3" type="ORF">D5086_0000288060</name>
</gene>
<dbReference type="AlphaFoldDB" id="A0A4U5MYQ8"/>
<dbReference type="PANTHER" id="PTHR43085:SF7">
    <property type="entry name" value="FRUCTOKINASE-7-RELATED"/>
    <property type="match status" value="1"/>
</dbReference>
<reference evidence="3" key="1">
    <citation type="submission" date="2018-10" db="EMBL/GenBank/DDBJ databases">
        <title>Population genomic analysis revealed the cold adaptation of white poplar.</title>
        <authorList>
            <person name="Liu Y.-J."/>
        </authorList>
    </citation>
    <scope>NUCLEOTIDE SEQUENCE [LARGE SCALE GENOMIC DNA]</scope>
    <source>
        <strain evidence="3">PAL-ZL1</strain>
    </source>
</reference>
<dbReference type="PANTHER" id="PTHR43085">
    <property type="entry name" value="HEXOKINASE FAMILY MEMBER"/>
    <property type="match status" value="1"/>
</dbReference>
<keyword evidence="1" id="KW-0808">Transferase</keyword>
<evidence type="ECO:0000256" key="1">
    <source>
        <dbReference type="ARBA" id="ARBA00022679"/>
    </source>
</evidence>
<comment type="caution">
    <text evidence="3">The sequence shown here is derived from an EMBL/GenBank/DDBJ whole genome shotgun (WGS) entry which is preliminary data.</text>
</comment>
<dbReference type="STRING" id="43335.A0A4U5MYQ8"/>
<evidence type="ECO:0000256" key="2">
    <source>
        <dbReference type="ARBA" id="ARBA00022777"/>
    </source>
</evidence>
<proteinExistence type="predicted"/>
<sequence>MNMLTFRNHGADMLAQETELDNNKKEKGVNFPCRSILETGIFKIVDPGNIFRYVSSSLIEEPCKSSYLAALDVANKKAGCLLCYDPNLRLPPWPSEEAAERNREHME</sequence>
<dbReference type="GO" id="GO:0006000">
    <property type="term" value="P:fructose metabolic process"/>
    <property type="evidence" value="ECO:0007669"/>
    <property type="project" value="TreeGrafter"/>
</dbReference>
<protein>
    <recommendedName>
        <fullName evidence="4">Carbohydrate kinase PfkB domain-containing protein</fullName>
    </recommendedName>
</protein>
<evidence type="ECO:0008006" key="4">
    <source>
        <dbReference type="Google" id="ProtNLM"/>
    </source>
</evidence>
<dbReference type="GO" id="GO:0005829">
    <property type="term" value="C:cytosol"/>
    <property type="evidence" value="ECO:0007669"/>
    <property type="project" value="TreeGrafter"/>
</dbReference>
<name>A0A4U5MYQ8_POPAL</name>
<keyword evidence="2" id="KW-0418">Kinase</keyword>
<accession>A0A4U5MYQ8</accession>
<evidence type="ECO:0000313" key="3">
    <source>
        <dbReference type="EMBL" id="TKR75287.1"/>
    </source>
</evidence>
<organism evidence="3">
    <name type="scientific">Populus alba</name>
    <name type="common">White poplar</name>
    <dbReference type="NCBI Taxonomy" id="43335"/>
    <lineage>
        <taxon>Eukaryota</taxon>
        <taxon>Viridiplantae</taxon>
        <taxon>Streptophyta</taxon>
        <taxon>Embryophyta</taxon>
        <taxon>Tracheophyta</taxon>
        <taxon>Spermatophyta</taxon>
        <taxon>Magnoliopsida</taxon>
        <taxon>eudicotyledons</taxon>
        <taxon>Gunneridae</taxon>
        <taxon>Pentapetalae</taxon>
        <taxon>rosids</taxon>
        <taxon>fabids</taxon>
        <taxon>Malpighiales</taxon>
        <taxon>Salicaceae</taxon>
        <taxon>Saliceae</taxon>
        <taxon>Populus</taxon>
    </lineage>
</organism>
<dbReference type="InterPro" id="IPR050306">
    <property type="entry name" value="PfkB_Carbo_kinase"/>
</dbReference>
<dbReference type="Gene3D" id="3.40.1190.30">
    <property type="match status" value="1"/>
</dbReference>